<evidence type="ECO:0000313" key="4">
    <source>
        <dbReference type="EMBL" id="CAF3708819.1"/>
    </source>
</evidence>
<evidence type="ECO:0000313" key="5">
    <source>
        <dbReference type="Proteomes" id="UP000677228"/>
    </source>
</evidence>
<keyword evidence="1" id="KW-0812">Transmembrane</keyword>
<dbReference type="InterPro" id="IPR029058">
    <property type="entry name" value="AB_hydrolase_fold"/>
</dbReference>
<organism evidence="3 5">
    <name type="scientific">Didymodactylos carnosus</name>
    <dbReference type="NCBI Taxonomy" id="1234261"/>
    <lineage>
        <taxon>Eukaryota</taxon>
        <taxon>Metazoa</taxon>
        <taxon>Spiralia</taxon>
        <taxon>Gnathifera</taxon>
        <taxon>Rotifera</taxon>
        <taxon>Eurotatoria</taxon>
        <taxon>Bdelloidea</taxon>
        <taxon>Philodinida</taxon>
        <taxon>Philodinidae</taxon>
        <taxon>Didymodactylos</taxon>
    </lineage>
</organism>
<dbReference type="EMBL" id="CAJOBA010004293">
    <property type="protein sequence ID" value="CAF3708819.1"/>
    <property type="molecule type" value="Genomic_DNA"/>
</dbReference>
<dbReference type="GO" id="GO:0016787">
    <property type="term" value="F:hydrolase activity"/>
    <property type="evidence" value="ECO:0007669"/>
    <property type="project" value="InterPro"/>
</dbReference>
<dbReference type="Proteomes" id="UP000682733">
    <property type="component" value="Unassembled WGS sequence"/>
</dbReference>
<dbReference type="EMBL" id="CAJNOK010004291">
    <property type="protein sequence ID" value="CAF0932718.1"/>
    <property type="molecule type" value="Genomic_DNA"/>
</dbReference>
<gene>
    <name evidence="3" type="ORF">OVA965_LOCUS11220</name>
    <name evidence="4" type="ORF">TMI583_LOCUS11217</name>
</gene>
<reference evidence="3" key="1">
    <citation type="submission" date="2021-02" db="EMBL/GenBank/DDBJ databases">
        <authorList>
            <person name="Nowell W R."/>
        </authorList>
    </citation>
    <scope>NUCLEOTIDE SEQUENCE</scope>
</reference>
<dbReference type="SUPFAM" id="SSF53474">
    <property type="entry name" value="alpha/beta-Hydrolases"/>
    <property type="match status" value="1"/>
</dbReference>
<dbReference type="Proteomes" id="UP000677228">
    <property type="component" value="Unassembled WGS sequence"/>
</dbReference>
<dbReference type="PANTHER" id="PTHR47668">
    <property type="entry name" value="DIENELACTONE HYDROLASE FAMILY PROTEIN (AFU_ORTHOLOGUE AFUA_6G01940)"/>
    <property type="match status" value="1"/>
</dbReference>
<dbReference type="PANTHER" id="PTHR47668:SF1">
    <property type="entry name" value="DIENELACTONE HYDROLASE DOMAIN-CONTAINING PROTEIN-RELATED"/>
    <property type="match status" value="1"/>
</dbReference>
<evidence type="ECO:0000259" key="2">
    <source>
        <dbReference type="Pfam" id="PF01738"/>
    </source>
</evidence>
<dbReference type="Gene3D" id="3.40.50.1820">
    <property type="entry name" value="alpha/beta hydrolase"/>
    <property type="match status" value="1"/>
</dbReference>
<keyword evidence="1" id="KW-1133">Transmembrane helix</keyword>
<accession>A0A8S2DKI9</accession>
<feature type="transmembrane region" description="Helical" evidence="1">
    <location>
        <begin position="282"/>
        <end position="305"/>
    </location>
</feature>
<name>A0A8S2DKI9_9BILA</name>
<protein>
    <recommendedName>
        <fullName evidence="2">Dienelactone hydrolase domain-containing protein</fullName>
    </recommendedName>
</protein>
<dbReference type="InterPro" id="IPR002925">
    <property type="entry name" value="Dienelactn_hydro"/>
</dbReference>
<dbReference type="AlphaFoldDB" id="A0A8S2DKI9"/>
<keyword evidence="1" id="KW-0472">Membrane</keyword>
<evidence type="ECO:0000256" key="1">
    <source>
        <dbReference type="SAM" id="Phobius"/>
    </source>
</evidence>
<dbReference type="Pfam" id="PF01738">
    <property type="entry name" value="DLH"/>
    <property type="match status" value="1"/>
</dbReference>
<feature type="domain" description="Dienelactone hydrolase" evidence="2">
    <location>
        <begin position="65"/>
        <end position="282"/>
    </location>
</feature>
<evidence type="ECO:0000313" key="3">
    <source>
        <dbReference type="EMBL" id="CAF0932718.1"/>
    </source>
</evidence>
<proteinExistence type="predicted"/>
<comment type="caution">
    <text evidence="3">The sequence shown here is derived from an EMBL/GenBank/DDBJ whole genome shotgun (WGS) entry which is preliminary data.</text>
</comment>
<sequence>MNESVFSEWEGDIRDQQALTNPNMYNKLKKEFRSNSCLVLTDYPPGYVYSINDLNIYDVGSNYSSSTAIVVVYDIRGFNISQTRVFCDRLSFEYKARVVMPDFFRGNEFRRNSARFSASLINILGTAAPANMSELGAWLAQAGNWSQVEKDLIMVNEQLKKDRAKQLAILGFCWGGLQVLRACGQLADYYSTGISIHGASLTVTDAQNLQRPMMFLAAGNDPPLTNITATLNQKSFGNLCEYKVYPNMIHGFASAGANFSNPENVAALDDVHDRCNKFLTKILTNSGMIVASTVKLVLLTFYILVNNIYYI</sequence>